<protein>
    <submittedName>
        <fullName evidence="3">DUF1003 domain-containing protein</fullName>
    </submittedName>
</protein>
<keyword evidence="2" id="KW-0472">Membrane</keyword>
<dbReference type="RefSeq" id="WP_268882484.1">
    <property type="nucleotide sequence ID" value="NZ_CP114029.1"/>
</dbReference>
<evidence type="ECO:0000313" key="4">
    <source>
        <dbReference type="Proteomes" id="UP001164020"/>
    </source>
</evidence>
<evidence type="ECO:0000256" key="1">
    <source>
        <dbReference type="SAM" id="MobiDB-lite"/>
    </source>
</evidence>
<gene>
    <name evidence="3" type="ORF">OH818_07795</name>
</gene>
<dbReference type="Pfam" id="PF06210">
    <property type="entry name" value="DUF1003"/>
    <property type="match status" value="1"/>
</dbReference>
<proteinExistence type="predicted"/>
<keyword evidence="4" id="KW-1185">Reference proteome</keyword>
<dbReference type="EMBL" id="CP114029">
    <property type="protein sequence ID" value="WAP70041.1"/>
    <property type="molecule type" value="Genomic_DNA"/>
</dbReference>
<evidence type="ECO:0000256" key="2">
    <source>
        <dbReference type="SAM" id="Phobius"/>
    </source>
</evidence>
<keyword evidence="2" id="KW-1133">Transmembrane helix</keyword>
<name>A0ABY7C4B0_9HYPH</name>
<feature type="transmembrane region" description="Helical" evidence="2">
    <location>
        <begin position="101"/>
        <end position="125"/>
    </location>
</feature>
<dbReference type="PANTHER" id="PTHR41386">
    <property type="entry name" value="INTEGRAL MEMBRANE PROTEIN-RELATED"/>
    <property type="match status" value="1"/>
</dbReference>
<feature type="region of interest" description="Disordered" evidence="1">
    <location>
        <begin position="1"/>
        <end position="27"/>
    </location>
</feature>
<organism evidence="3 4">
    <name type="scientific">Jiella pelagia</name>
    <dbReference type="NCBI Taxonomy" id="2986949"/>
    <lineage>
        <taxon>Bacteria</taxon>
        <taxon>Pseudomonadati</taxon>
        <taxon>Pseudomonadota</taxon>
        <taxon>Alphaproteobacteria</taxon>
        <taxon>Hyphomicrobiales</taxon>
        <taxon>Aurantimonadaceae</taxon>
        <taxon>Jiella</taxon>
    </lineage>
</organism>
<sequence length="192" mass="21561">METDKTMAPHSSHDSAERWFGRPAESLPPPERRILDMIGLRRPISTELKPRGIEAAGLGDRIADRIAVVGGSWGFILSFLAFLVVWSVVNTLLLRSAAFDPYPYIFLNLVLSMLAAIQAPIIMMSQNRAAARDRREAGRDYEVNLKAEIEILGLHDKFDRLRDLEIGETKRLLAEIAERLERIERRGGGDPA</sequence>
<dbReference type="Proteomes" id="UP001164020">
    <property type="component" value="Chromosome"/>
</dbReference>
<keyword evidence="2" id="KW-0812">Transmembrane</keyword>
<dbReference type="PANTHER" id="PTHR41386:SF1">
    <property type="entry name" value="MEMBRANE PROTEIN"/>
    <property type="match status" value="1"/>
</dbReference>
<dbReference type="InterPro" id="IPR010406">
    <property type="entry name" value="DUF1003"/>
</dbReference>
<reference evidence="3" key="1">
    <citation type="submission" date="2022-12" db="EMBL/GenBank/DDBJ databases">
        <title>Jiella pelagia sp. nov., isolated from phosphonate enriched culture of Northwest Pacific surface seawater.</title>
        <authorList>
            <person name="Shin D.Y."/>
            <person name="Hwang C.Y."/>
        </authorList>
    </citation>
    <scope>NUCLEOTIDE SEQUENCE</scope>
    <source>
        <strain evidence="3">HL-NP1</strain>
    </source>
</reference>
<feature type="compositionally biased region" description="Basic and acidic residues" evidence="1">
    <location>
        <begin position="1"/>
        <end position="20"/>
    </location>
</feature>
<feature type="transmembrane region" description="Helical" evidence="2">
    <location>
        <begin position="66"/>
        <end position="89"/>
    </location>
</feature>
<evidence type="ECO:0000313" key="3">
    <source>
        <dbReference type="EMBL" id="WAP70041.1"/>
    </source>
</evidence>
<accession>A0ABY7C4B0</accession>